<sequence>MRNIIFILCMVACFISCGNSNNNKHSEPAKQDETKTEKDKIECDFLGIGFADNRSKIDEKLRKRKIPHEVNEIGTYFIKDEFEFIGMTFDKGQIWSSVDNFPPSGFLASRTFKKESIALKFKEETYKHLFAKYGKYVKPTPKKGPFINELGYMFFSDGNVDIQLFIEIEDGEYEVNLLFATHQEY</sequence>
<dbReference type="AlphaFoldDB" id="A0A096ATF7"/>
<protein>
    <submittedName>
        <fullName evidence="1">Uncharacterized protein</fullName>
    </submittedName>
</protein>
<reference evidence="1 2" key="1">
    <citation type="submission" date="2014-07" db="EMBL/GenBank/DDBJ databases">
        <authorList>
            <person name="McCorrison J."/>
            <person name="Sanka R."/>
            <person name="Torralba M."/>
            <person name="Gillis M."/>
            <person name="Haft D.H."/>
            <person name="Methe B."/>
            <person name="Sutton G."/>
            <person name="Nelson K.E."/>
        </authorList>
    </citation>
    <scope>NUCLEOTIDE SEQUENCE [LARGE SCALE GENOMIC DNA]</scope>
    <source>
        <strain evidence="1 2">DNF00882</strain>
    </source>
</reference>
<evidence type="ECO:0000313" key="2">
    <source>
        <dbReference type="Proteomes" id="UP000029538"/>
    </source>
</evidence>
<dbReference type="EMBL" id="JRNR01000004">
    <property type="protein sequence ID" value="KGF50343.1"/>
    <property type="molecule type" value="Genomic_DNA"/>
</dbReference>
<organism evidence="1 2">
    <name type="scientific">Prevotella disiens DNF00882</name>
    <dbReference type="NCBI Taxonomy" id="1401075"/>
    <lineage>
        <taxon>Bacteria</taxon>
        <taxon>Pseudomonadati</taxon>
        <taxon>Bacteroidota</taxon>
        <taxon>Bacteroidia</taxon>
        <taxon>Bacteroidales</taxon>
        <taxon>Prevotellaceae</taxon>
        <taxon>Prevotella</taxon>
    </lineage>
</organism>
<dbReference type="RefSeq" id="WP_156097387.1">
    <property type="nucleotide sequence ID" value="NZ_JRNR01000004.1"/>
</dbReference>
<name>A0A096ATF7_9BACT</name>
<gene>
    <name evidence="1" type="ORF">HMPREF0654_01280</name>
</gene>
<proteinExistence type="predicted"/>
<dbReference type="Proteomes" id="UP000029538">
    <property type="component" value="Unassembled WGS sequence"/>
</dbReference>
<accession>A0A096ATF7</accession>
<comment type="caution">
    <text evidence="1">The sequence shown here is derived from an EMBL/GenBank/DDBJ whole genome shotgun (WGS) entry which is preliminary data.</text>
</comment>
<evidence type="ECO:0000313" key="1">
    <source>
        <dbReference type="EMBL" id="KGF50343.1"/>
    </source>
</evidence>